<dbReference type="CDD" id="cd07473">
    <property type="entry name" value="Peptidases_S8_Subtilisin_like"/>
    <property type="match status" value="1"/>
</dbReference>
<feature type="active site" description="Charge relay system" evidence="5">
    <location>
        <position position="285"/>
    </location>
</feature>
<dbReference type="PROSITE" id="PS00138">
    <property type="entry name" value="SUBTILASE_SER"/>
    <property type="match status" value="1"/>
</dbReference>
<dbReference type="InterPro" id="IPR023827">
    <property type="entry name" value="Peptidase_S8_Asp-AS"/>
</dbReference>
<dbReference type="PROSITE" id="PS00137">
    <property type="entry name" value="SUBTILASE_HIS"/>
    <property type="match status" value="1"/>
</dbReference>
<dbReference type="Proteomes" id="UP000186309">
    <property type="component" value="Chromosome"/>
</dbReference>
<reference evidence="10" key="1">
    <citation type="submission" date="2016-12" db="EMBL/GenBank/DDBJ databases">
        <title>Comparative genomics of four Isosphaeraceae planctomycetes: a common pool of plasmids and glycoside hydrolase genes.</title>
        <authorList>
            <person name="Ivanova A."/>
        </authorList>
    </citation>
    <scope>NUCLEOTIDE SEQUENCE [LARGE SCALE GENOMIC DNA]</scope>
    <source>
        <strain evidence="10">PX4</strain>
    </source>
</reference>
<evidence type="ECO:0000259" key="8">
    <source>
        <dbReference type="Pfam" id="PF00082"/>
    </source>
</evidence>
<feature type="region of interest" description="Disordered" evidence="7">
    <location>
        <begin position="396"/>
        <end position="418"/>
    </location>
</feature>
<evidence type="ECO:0000256" key="1">
    <source>
        <dbReference type="ARBA" id="ARBA00011073"/>
    </source>
</evidence>
<dbReference type="InterPro" id="IPR023828">
    <property type="entry name" value="Peptidase_S8_Ser-AS"/>
</dbReference>
<dbReference type="PROSITE" id="PS00136">
    <property type="entry name" value="SUBTILASE_ASP"/>
    <property type="match status" value="1"/>
</dbReference>
<dbReference type="PANTHER" id="PTHR43399">
    <property type="entry name" value="SUBTILISIN-RELATED"/>
    <property type="match status" value="1"/>
</dbReference>
<proteinExistence type="inferred from homology"/>
<evidence type="ECO:0000256" key="7">
    <source>
        <dbReference type="SAM" id="MobiDB-lite"/>
    </source>
</evidence>
<evidence type="ECO:0000256" key="3">
    <source>
        <dbReference type="ARBA" id="ARBA00022801"/>
    </source>
</evidence>
<dbReference type="InterPro" id="IPR051048">
    <property type="entry name" value="Peptidase_S8/S53_subtilisin"/>
</dbReference>
<dbReference type="InterPro" id="IPR015500">
    <property type="entry name" value="Peptidase_S8_subtilisin-rel"/>
</dbReference>
<dbReference type="PRINTS" id="PR00723">
    <property type="entry name" value="SUBTILISIN"/>
</dbReference>
<evidence type="ECO:0000256" key="5">
    <source>
        <dbReference type="PROSITE-ProRule" id="PRU01240"/>
    </source>
</evidence>
<dbReference type="GO" id="GO:0006508">
    <property type="term" value="P:proteolysis"/>
    <property type="evidence" value="ECO:0007669"/>
    <property type="project" value="UniProtKB-KW"/>
</dbReference>
<dbReference type="EMBL" id="CP019082">
    <property type="protein sequence ID" value="APW61084.1"/>
    <property type="molecule type" value="Genomic_DNA"/>
</dbReference>
<dbReference type="Gene3D" id="3.40.50.200">
    <property type="entry name" value="Peptidase S8/S53 domain"/>
    <property type="match status" value="1"/>
</dbReference>
<evidence type="ECO:0000256" key="2">
    <source>
        <dbReference type="ARBA" id="ARBA00022670"/>
    </source>
</evidence>
<dbReference type="KEGG" id="pbor:BSF38_02588"/>
<dbReference type="SUPFAM" id="SSF52743">
    <property type="entry name" value="Subtilisin-like"/>
    <property type="match status" value="1"/>
</dbReference>
<dbReference type="PANTHER" id="PTHR43399:SF4">
    <property type="entry name" value="CELL WALL-ASSOCIATED PROTEASE"/>
    <property type="match status" value="1"/>
</dbReference>
<feature type="active site" description="Charge relay system" evidence="5">
    <location>
        <position position="125"/>
    </location>
</feature>
<dbReference type="RefSeq" id="WP_076346176.1">
    <property type="nucleotide sequence ID" value="NZ_CP019082.1"/>
</dbReference>
<keyword evidence="2 5" id="KW-0645">Protease</keyword>
<dbReference type="InterPro" id="IPR022398">
    <property type="entry name" value="Peptidase_S8_His-AS"/>
</dbReference>
<feature type="domain" description="Peptidase S8/S53" evidence="8">
    <location>
        <begin position="74"/>
        <end position="318"/>
    </location>
</feature>
<evidence type="ECO:0000256" key="6">
    <source>
        <dbReference type="RuleBase" id="RU003355"/>
    </source>
</evidence>
<dbReference type="InterPro" id="IPR036852">
    <property type="entry name" value="Peptidase_S8/S53_dom_sf"/>
</dbReference>
<accession>A0A1U7CQ65</accession>
<dbReference type="OrthoDB" id="252653at2"/>
<dbReference type="PROSITE" id="PS51892">
    <property type="entry name" value="SUBTILASE"/>
    <property type="match status" value="1"/>
</dbReference>
<keyword evidence="3 5" id="KW-0378">Hydrolase</keyword>
<comment type="similarity">
    <text evidence="1 5 6">Belongs to the peptidase S8 family.</text>
</comment>
<dbReference type="STRING" id="1387353.BSF38_02588"/>
<feature type="active site" description="Charge relay system" evidence="5">
    <location>
        <position position="80"/>
    </location>
</feature>
<protein>
    <submittedName>
        <fullName evidence="9">Thermophilic serine proteinase</fullName>
        <ecNumber evidence="9">3.4.21.-</ecNumber>
    </submittedName>
</protein>
<sequence>MARSIASRRAARRADLQVESLDGRLLLSVSNLPVVGPTYPNDPQFNQQWGLNSPSDIDVDAPEAWTVTTGSPSTIVAVIDSGVDLRNPDLVGRLWVNPAASRRGKIVYGWNFVNNNGNVQDQFGHGTHVAGVIAAAADNRKGVVGLDWNARIMPLRTLAADGSGTLENAVAAIRFAVDNGARVINASWGSDLPDDDLYNAIAYADQKGVVFVTAAGNDGVNSDVVPIYPAAYHLPNVLVVAAVDPAGNLASFSNYGLHSVDLAAPGVTIYSTYPPRTYGLLSGTSMAAPYVTGVVSLLVGLHPDWSAEQLVQQVLATVKPLPGLTGKTVTGGIVDAAQAVGVSGSGPHGDQYVSLPLTTHKIATRSAAIPRTPGRRAQSQAAAFLPARSTALVARPERAGARQARPAWRGGVRVSASA</sequence>
<evidence type="ECO:0000313" key="10">
    <source>
        <dbReference type="Proteomes" id="UP000186309"/>
    </source>
</evidence>
<organism evidence="9 10">
    <name type="scientific">Paludisphaera borealis</name>
    <dbReference type="NCBI Taxonomy" id="1387353"/>
    <lineage>
        <taxon>Bacteria</taxon>
        <taxon>Pseudomonadati</taxon>
        <taxon>Planctomycetota</taxon>
        <taxon>Planctomycetia</taxon>
        <taxon>Isosphaerales</taxon>
        <taxon>Isosphaeraceae</taxon>
        <taxon>Paludisphaera</taxon>
    </lineage>
</organism>
<evidence type="ECO:0000313" key="9">
    <source>
        <dbReference type="EMBL" id="APW61084.1"/>
    </source>
</evidence>
<keyword evidence="4 5" id="KW-0720">Serine protease</keyword>
<name>A0A1U7CQ65_9BACT</name>
<dbReference type="Pfam" id="PF00082">
    <property type="entry name" value="Peptidase_S8"/>
    <property type="match status" value="1"/>
</dbReference>
<dbReference type="InterPro" id="IPR034204">
    <property type="entry name" value="PfSUB1-like_cat_dom"/>
</dbReference>
<dbReference type="GO" id="GO:0004252">
    <property type="term" value="F:serine-type endopeptidase activity"/>
    <property type="evidence" value="ECO:0007669"/>
    <property type="project" value="UniProtKB-UniRule"/>
</dbReference>
<gene>
    <name evidence="9" type="ORF">BSF38_02588</name>
</gene>
<dbReference type="EC" id="3.4.21.-" evidence="9"/>
<dbReference type="AlphaFoldDB" id="A0A1U7CQ65"/>
<keyword evidence="10" id="KW-1185">Reference proteome</keyword>
<evidence type="ECO:0000256" key="4">
    <source>
        <dbReference type="ARBA" id="ARBA00022825"/>
    </source>
</evidence>
<dbReference type="InterPro" id="IPR000209">
    <property type="entry name" value="Peptidase_S8/S53_dom"/>
</dbReference>